<evidence type="ECO:0000256" key="4">
    <source>
        <dbReference type="ARBA" id="ARBA00023136"/>
    </source>
</evidence>
<sequence length="88" mass="9273">MRLIRFLVAFACLALGAVVGALNRQLISIDLGVVHLPTNLGVALIVALLIGVLIGGLAISASLVLPLRRRLARVERQQRVAPLDAGTD</sequence>
<protein>
    <submittedName>
        <fullName evidence="7">LapA family protein</fullName>
    </submittedName>
</protein>
<feature type="transmembrane region" description="Helical" evidence="5">
    <location>
        <begin position="44"/>
        <end position="67"/>
    </location>
</feature>
<keyword evidence="4 5" id="KW-0472">Membrane</keyword>
<comment type="caution">
    <text evidence="7">The sequence shown here is derived from an EMBL/GenBank/DDBJ whole genome shotgun (WGS) entry which is preliminary data.</text>
</comment>
<dbReference type="InterPro" id="IPR010445">
    <property type="entry name" value="LapA_dom"/>
</dbReference>
<dbReference type="RefSeq" id="WP_332614508.1">
    <property type="nucleotide sequence ID" value="NZ_JAXGFP010000001.1"/>
</dbReference>
<accession>A0ABU7YVK8</accession>
<organism evidence="7 8">
    <name type="scientific">Novilysobacter erysipheiresistens</name>
    <dbReference type="NCBI Taxonomy" id="1749332"/>
    <lineage>
        <taxon>Bacteria</taxon>
        <taxon>Pseudomonadati</taxon>
        <taxon>Pseudomonadota</taxon>
        <taxon>Gammaproteobacteria</taxon>
        <taxon>Lysobacterales</taxon>
        <taxon>Lysobacteraceae</taxon>
        <taxon>Novilysobacter</taxon>
    </lineage>
</organism>
<gene>
    <name evidence="7" type="ORF">SNE34_02910</name>
</gene>
<evidence type="ECO:0000256" key="1">
    <source>
        <dbReference type="ARBA" id="ARBA00022475"/>
    </source>
</evidence>
<dbReference type="Proteomes" id="UP001355056">
    <property type="component" value="Unassembled WGS sequence"/>
</dbReference>
<evidence type="ECO:0000313" key="7">
    <source>
        <dbReference type="EMBL" id="MEG3182961.1"/>
    </source>
</evidence>
<evidence type="ECO:0000256" key="5">
    <source>
        <dbReference type="SAM" id="Phobius"/>
    </source>
</evidence>
<keyword evidence="2 5" id="KW-0812">Transmembrane</keyword>
<keyword evidence="1" id="KW-1003">Cell membrane</keyword>
<keyword evidence="3 5" id="KW-1133">Transmembrane helix</keyword>
<keyword evidence="8" id="KW-1185">Reference proteome</keyword>
<evidence type="ECO:0000256" key="3">
    <source>
        <dbReference type="ARBA" id="ARBA00022989"/>
    </source>
</evidence>
<name>A0ABU7YVK8_9GAMM</name>
<dbReference type="EMBL" id="JAXGFP010000001">
    <property type="protein sequence ID" value="MEG3182961.1"/>
    <property type="molecule type" value="Genomic_DNA"/>
</dbReference>
<evidence type="ECO:0000313" key="8">
    <source>
        <dbReference type="Proteomes" id="UP001355056"/>
    </source>
</evidence>
<dbReference type="Pfam" id="PF06305">
    <property type="entry name" value="LapA_dom"/>
    <property type="match status" value="1"/>
</dbReference>
<evidence type="ECO:0000256" key="2">
    <source>
        <dbReference type="ARBA" id="ARBA00022692"/>
    </source>
</evidence>
<evidence type="ECO:0000259" key="6">
    <source>
        <dbReference type="Pfam" id="PF06305"/>
    </source>
</evidence>
<proteinExistence type="predicted"/>
<feature type="domain" description="Lipopolysaccharide assembly protein A" evidence="6">
    <location>
        <begin position="23"/>
        <end position="78"/>
    </location>
</feature>
<reference evidence="7 8" key="1">
    <citation type="journal article" date="2016" name="Int. J. Syst. Evol. Microbiol.">
        <title>Lysobacter erysipheiresistens sp. nov., an antagonist of powdery mildew, isolated from tobacco-cultivated soil.</title>
        <authorList>
            <person name="Xie B."/>
            <person name="Li T."/>
            <person name="Lin X."/>
            <person name="Wang C.J."/>
            <person name="Chen Y.J."/>
            <person name="Liu W.J."/>
            <person name="Zhao Z.W."/>
        </authorList>
    </citation>
    <scope>NUCLEOTIDE SEQUENCE [LARGE SCALE GENOMIC DNA]</scope>
    <source>
        <strain evidence="7 8">RS-LYSO-3</strain>
    </source>
</reference>